<evidence type="ECO:0000313" key="2">
    <source>
        <dbReference type="Proteomes" id="UP000714275"/>
    </source>
</evidence>
<comment type="caution">
    <text evidence="1">The sequence shown here is derived from an EMBL/GenBank/DDBJ whole genome shotgun (WGS) entry which is preliminary data.</text>
</comment>
<keyword evidence="2" id="KW-1185">Reference proteome</keyword>
<dbReference type="AlphaFoldDB" id="A0A9P6ZEN3"/>
<gene>
    <name evidence="1" type="ORF">EV702DRAFT_1053790</name>
</gene>
<accession>A0A9P6ZEN3</accession>
<name>A0A9P6ZEN3_9AGAM</name>
<evidence type="ECO:0000313" key="1">
    <source>
        <dbReference type="EMBL" id="KAG1758633.1"/>
    </source>
</evidence>
<organism evidence="1 2">
    <name type="scientific">Suillus placidus</name>
    <dbReference type="NCBI Taxonomy" id="48579"/>
    <lineage>
        <taxon>Eukaryota</taxon>
        <taxon>Fungi</taxon>
        <taxon>Dikarya</taxon>
        <taxon>Basidiomycota</taxon>
        <taxon>Agaricomycotina</taxon>
        <taxon>Agaricomycetes</taxon>
        <taxon>Agaricomycetidae</taxon>
        <taxon>Boletales</taxon>
        <taxon>Suillineae</taxon>
        <taxon>Suillaceae</taxon>
        <taxon>Suillus</taxon>
    </lineage>
</organism>
<dbReference type="OrthoDB" id="2613648at2759"/>
<sequence length="409" mass="44886">MWPTSPMIQGVAQNVWNSWGLKQASNPFPPFPLPFDLNCRKIALSALGGYARQLIIGGFGGWLPSHIAMRLREIQGLDHTESLEAFMENGLLVTARSKEEFFEIFGMVEMMVKCQDLLIDRGQMATFFSAVGQHLYISRQGSECSLEYGQDIGLSIEHQPQLDLSITIPPGVHSRGDISNSRVPMDVHMHKHPTTVTSPDVQCGSALSQPGDHTSLGSVLEMFHRDEAIVFTDFTTLNDPDTSGIYTPDGDQHTNVAMLYWEGEPEIPVMADTDIELMNYTQQAQALDDVSTGSTHAFDTPADRPCDPMGLLQPSGDMEFTGFNDLEYAQDAVIDTHDGGSIVDLEGEPSILTPNEHCNITDYAGCLISSRTNSEYSSNVSSWVTFCDSNPISEPSTSVSEIALVNEEP</sequence>
<protein>
    <submittedName>
        <fullName evidence="1">Uncharacterized protein</fullName>
    </submittedName>
</protein>
<feature type="non-terminal residue" evidence="1">
    <location>
        <position position="1"/>
    </location>
</feature>
<dbReference type="EMBL" id="JABBWD010000705">
    <property type="protein sequence ID" value="KAG1758633.1"/>
    <property type="molecule type" value="Genomic_DNA"/>
</dbReference>
<proteinExistence type="predicted"/>
<reference evidence="1" key="1">
    <citation type="journal article" date="2020" name="New Phytol.">
        <title>Comparative genomics reveals dynamic genome evolution in host specialist ectomycorrhizal fungi.</title>
        <authorList>
            <person name="Lofgren L.A."/>
            <person name="Nguyen N.H."/>
            <person name="Vilgalys R."/>
            <person name="Ruytinx J."/>
            <person name="Liao H.L."/>
            <person name="Branco S."/>
            <person name="Kuo A."/>
            <person name="LaButti K."/>
            <person name="Lipzen A."/>
            <person name="Andreopoulos W."/>
            <person name="Pangilinan J."/>
            <person name="Riley R."/>
            <person name="Hundley H."/>
            <person name="Na H."/>
            <person name="Barry K."/>
            <person name="Grigoriev I.V."/>
            <person name="Stajich J.E."/>
            <person name="Kennedy P.G."/>
        </authorList>
    </citation>
    <scope>NUCLEOTIDE SEQUENCE</scope>
    <source>
        <strain evidence="1">DOB743</strain>
    </source>
</reference>
<dbReference type="Proteomes" id="UP000714275">
    <property type="component" value="Unassembled WGS sequence"/>
</dbReference>